<keyword evidence="6" id="KW-0680">Restriction system</keyword>
<name>A0A518IT71_9BACT</name>
<sequence length="669" mass="74896">MNNNDRNCIRTHHAPDHRWSIHNGKVETVLPTLGNSLYDGAMFDPPYALNFMGNDWDKALPPTAVFKQILRVCKPGAYLLAFGHPKTFHRLMVRIEEAGWEIRDTLSWINGEGFPKSHNIGNSITKRMPNSEQSKAWEGYGTALKPAWEPIILAQKPRQKTFADNALRYGCGGLDIDSCRIGTTGGTTRIHQAAYPRLPDGTEDRSDWGRSGHSVEQINKGRWPANLLLDEAAAEMLDQQSGFSRSRKGTHRPTASNVGNGRTMNSFKTRVECIDGYDDMGGASRFFYVAKAKKEREGNQHPTVKPMDLCEYLARLILPPRRQSPRRLLVPYSGSGSEMVGALTAGWDRVTGIEMDERWVKTAQRRLKTTAFQVSNSEELENWEPRSMITIKEAMQPAPKVNSVEVGNCCDLISRLPDDSVNLAVTSPPYAKQRKDMYPGIPEEEYPDFTVDWMSKLWNKLTDDGSVMIVIRPHLKKGVISDYVLRTRLALRGYGWKECEELIWFKPDGGNGTGSKRRLRRSFEHILWFSKTHDPYIDTKACGAWTDRLSFNGKNRFGLGPNRPFHAGQSAVSKSGRSRSADVINVPVAKVTKGVMHPAMFPIPLAEHLIKTFSPEGGTVLDPFAGSGSTLLAAKQLGCQFYGFDIMPQFVELARQRLKDSNDGPNLAA</sequence>
<dbReference type="PANTHER" id="PTHR13370">
    <property type="entry name" value="RNA METHYLASE-RELATED"/>
    <property type="match status" value="1"/>
</dbReference>
<evidence type="ECO:0000256" key="5">
    <source>
        <dbReference type="ARBA" id="ARBA00022691"/>
    </source>
</evidence>
<dbReference type="Proteomes" id="UP000316770">
    <property type="component" value="Chromosome"/>
</dbReference>
<dbReference type="InterPro" id="IPR001091">
    <property type="entry name" value="RM_Methyltransferase"/>
</dbReference>
<keyword evidence="12" id="KW-1185">Reference proteome</keyword>
<dbReference type="PRINTS" id="PR00508">
    <property type="entry name" value="S21N4MTFRASE"/>
</dbReference>
<evidence type="ECO:0000256" key="1">
    <source>
        <dbReference type="ARBA" id="ARBA00010203"/>
    </source>
</evidence>
<evidence type="ECO:0000256" key="8">
    <source>
        <dbReference type="ARBA" id="ARBA00049120"/>
    </source>
</evidence>
<dbReference type="EC" id="2.1.1.113" evidence="2"/>
<accession>A0A518IT71</accession>
<keyword evidence="7" id="KW-0238">DNA-binding</keyword>
<proteinExistence type="inferred from homology"/>
<evidence type="ECO:0000256" key="4">
    <source>
        <dbReference type="ARBA" id="ARBA00022679"/>
    </source>
</evidence>
<dbReference type="Pfam" id="PF01555">
    <property type="entry name" value="N6_N4_Mtase"/>
    <property type="match status" value="2"/>
</dbReference>
<dbReference type="AlphaFoldDB" id="A0A518IT71"/>
<evidence type="ECO:0000256" key="7">
    <source>
        <dbReference type="ARBA" id="ARBA00023125"/>
    </source>
</evidence>
<dbReference type="GO" id="GO:0003677">
    <property type="term" value="F:DNA binding"/>
    <property type="evidence" value="ECO:0007669"/>
    <property type="project" value="UniProtKB-KW"/>
</dbReference>
<dbReference type="InterPro" id="IPR017985">
    <property type="entry name" value="MeTrfase_CN4_CS"/>
</dbReference>
<evidence type="ECO:0000313" key="12">
    <source>
        <dbReference type="Proteomes" id="UP000316770"/>
    </source>
</evidence>
<evidence type="ECO:0000256" key="3">
    <source>
        <dbReference type="ARBA" id="ARBA00022603"/>
    </source>
</evidence>
<dbReference type="GO" id="GO:0032259">
    <property type="term" value="P:methylation"/>
    <property type="evidence" value="ECO:0007669"/>
    <property type="project" value="UniProtKB-KW"/>
</dbReference>
<dbReference type="Gene3D" id="3.40.50.150">
    <property type="entry name" value="Vaccinia Virus protein VP39"/>
    <property type="match status" value="2"/>
</dbReference>
<comment type="catalytic activity">
    <reaction evidence="8">
        <text>a 2'-deoxycytidine in DNA + S-adenosyl-L-methionine = an N(4)-methyl-2'-deoxycytidine in DNA + S-adenosyl-L-homocysteine + H(+)</text>
        <dbReference type="Rhea" id="RHEA:16857"/>
        <dbReference type="Rhea" id="RHEA-COMP:11369"/>
        <dbReference type="Rhea" id="RHEA-COMP:13674"/>
        <dbReference type="ChEBI" id="CHEBI:15378"/>
        <dbReference type="ChEBI" id="CHEBI:57856"/>
        <dbReference type="ChEBI" id="CHEBI:59789"/>
        <dbReference type="ChEBI" id="CHEBI:85452"/>
        <dbReference type="ChEBI" id="CHEBI:137933"/>
        <dbReference type="EC" id="2.1.1.113"/>
    </reaction>
</comment>
<dbReference type="PROSITE" id="PS00093">
    <property type="entry name" value="N4_MTASE"/>
    <property type="match status" value="1"/>
</dbReference>
<dbReference type="CDD" id="cd02440">
    <property type="entry name" value="AdoMet_MTases"/>
    <property type="match status" value="1"/>
</dbReference>
<reference evidence="11 12" key="1">
    <citation type="submission" date="2019-02" db="EMBL/GenBank/DDBJ databases">
        <title>Deep-cultivation of Planctomycetes and their phenomic and genomic characterization uncovers novel biology.</title>
        <authorList>
            <person name="Wiegand S."/>
            <person name="Jogler M."/>
            <person name="Boedeker C."/>
            <person name="Pinto D."/>
            <person name="Vollmers J."/>
            <person name="Rivas-Marin E."/>
            <person name="Kohn T."/>
            <person name="Peeters S.H."/>
            <person name="Heuer A."/>
            <person name="Rast P."/>
            <person name="Oberbeckmann S."/>
            <person name="Bunk B."/>
            <person name="Jeske O."/>
            <person name="Meyerdierks A."/>
            <person name="Storesund J.E."/>
            <person name="Kallscheuer N."/>
            <person name="Luecker S."/>
            <person name="Lage O.M."/>
            <person name="Pohl T."/>
            <person name="Merkel B.J."/>
            <person name="Hornburger P."/>
            <person name="Mueller R.-W."/>
            <person name="Bruemmer F."/>
            <person name="Labrenz M."/>
            <person name="Spormann A.M."/>
            <person name="Op den Camp H."/>
            <person name="Overmann J."/>
            <person name="Amann R."/>
            <person name="Jetten M.S.M."/>
            <person name="Mascher T."/>
            <person name="Medema M.H."/>
            <person name="Devos D.P."/>
            <person name="Kaster A.-K."/>
            <person name="Ovreas L."/>
            <person name="Rohde M."/>
            <person name="Galperin M.Y."/>
            <person name="Jogler C."/>
        </authorList>
    </citation>
    <scope>NUCLEOTIDE SEQUENCE [LARGE SCALE GENOMIC DNA]</scope>
    <source>
        <strain evidence="11 12">Mal33</strain>
    </source>
</reference>
<dbReference type="RefSeq" id="WP_145284541.1">
    <property type="nucleotide sequence ID" value="NZ_CP036318.1"/>
</dbReference>
<evidence type="ECO:0000256" key="2">
    <source>
        <dbReference type="ARBA" id="ARBA00012185"/>
    </source>
</evidence>
<evidence type="ECO:0000313" key="11">
    <source>
        <dbReference type="EMBL" id="QDV56281.1"/>
    </source>
</evidence>
<dbReference type="GO" id="GO:0009307">
    <property type="term" value="P:DNA restriction-modification system"/>
    <property type="evidence" value="ECO:0007669"/>
    <property type="project" value="UniProtKB-KW"/>
</dbReference>
<dbReference type="GO" id="GO:0009007">
    <property type="term" value="F:site-specific DNA-methyltransferase (adenine-specific) activity"/>
    <property type="evidence" value="ECO:0007669"/>
    <property type="project" value="TreeGrafter"/>
</dbReference>
<dbReference type="EMBL" id="CP036318">
    <property type="protein sequence ID" value="QDV56281.1"/>
    <property type="molecule type" value="Genomic_DNA"/>
</dbReference>
<dbReference type="InterPro" id="IPR002941">
    <property type="entry name" value="DNA_methylase_N4/N6"/>
</dbReference>
<dbReference type="GO" id="GO:0005737">
    <property type="term" value="C:cytoplasm"/>
    <property type="evidence" value="ECO:0007669"/>
    <property type="project" value="TreeGrafter"/>
</dbReference>
<dbReference type="InterPro" id="IPR029063">
    <property type="entry name" value="SAM-dependent_MTases_sf"/>
</dbReference>
<dbReference type="GO" id="GO:0015667">
    <property type="term" value="F:site-specific DNA-methyltransferase (cytosine-N4-specific) activity"/>
    <property type="evidence" value="ECO:0007669"/>
    <property type="project" value="UniProtKB-EC"/>
</dbReference>
<keyword evidence="3 11" id="KW-0489">Methyltransferase</keyword>
<gene>
    <name evidence="11" type="primary">pvuIIM</name>
    <name evidence="11" type="ORF">Mal33_22630</name>
</gene>
<dbReference type="PANTHER" id="PTHR13370:SF3">
    <property type="entry name" value="TRNA (GUANINE(10)-N2)-METHYLTRANSFERASE HOMOLOG"/>
    <property type="match status" value="1"/>
</dbReference>
<organism evidence="11 12">
    <name type="scientific">Rosistilla oblonga</name>
    <dbReference type="NCBI Taxonomy" id="2527990"/>
    <lineage>
        <taxon>Bacteria</taxon>
        <taxon>Pseudomonadati</taxon>
        <taxon>Planctomycetota</taxon>
        <taxon>Planctomycetia</taxon>
        <taxon>Pirellulales</taxon>
        <taxon>Pirellulaceae</taxon>
        <taxon>Rosistilla</taxon>
    </lineage>
</organism>
<keyword evidence="4 11" id="KW-0808">Transferase</keyword>
<keyword evidence="5" id="KW-0949">S-adenosyl-L-methionine</keyword>
<protein>
    <recommendedName>
        <fullName evidence="2">site-specific DNA-methyltransferase (cytosine-N(4)-specific)</fullName>
        <ecNumber evidence="2">2.1.1.113</ecNumber>
    </recommendedName>
</protein>
<evidence type="ECO:0000256" key="9">
    <source>
        <dbReference type="SAM" id="MobiDB-lite"/>
    </source>
</evidence>
<evidence type="ECO:0000256" key="6">
    <source>
        <dbReference type="ARBA" id="ARBA00022747"/>
    </source>
</evidence>
<feature type="compositionally biased region" description="Polar residues" evidence="9">
    <location>
        <begin position="253"/>
        <end position="263"/>
    </location>
</feature>
<feature type="region of interest" description="Disordered" evidence="9">
    <location>
        <begin position="241"/>
        <end position="263"/>
    </location>
</feature>
<comment type="similarity">
    <text evidence="1">Belongs to the N(4)/N(6)-methyltransferase family. N(4) subfamily.</text>
</comment>
<dbReference type="GO" id="GO:0008170">
    <property type="term" value="F:N-methyltransferase activity"/>
    <property type="evidence" value="ECO:0007669"/>
    <property type="project" value="InterPro"/>
</dbReference>
<evidence type="ECO:0000259" key="10">
    <source>
        <dbReference type="Pfam" id="PF01555"/>
    </source>
</evidence>
<dbReference type="SUPFAM" id="SSF53335">
    <property type="entry name" value="S-adenosyl-L-methionine-dependent methyltransferases"/>
    <property type="match status" value="2"/>
</dbReference>
<feature type="domain" description="DNA methylase N-4/N-6" evidence="10">
    <location>
        <begin position="41"/>
        <end position="364"/>
    </location>
</feature>
<feature type="domain" description="DNA methylase N-4/N-6" evidence="10">
    <location>
        <begin position="421"/>
        <end position="655"/>
    </location>
</feature>
<dbReference type="REBASE" id="356951">
    <property type="entry name" value="M.PbaMal33ORF22630P"/>
</dbReference>